<name>A0A0B6Z6M9_9EUPU</name>
<feature type="compositionally biased region" description="Polar residues" evidence="1">
    <location>
        <begin position="229"/>
        <end position="238"/>
    </location>
</feature>
<evidence type="ECO:0000256" key="1">
    <source>
        <dbReference type="SAM" id="MobiDB-lite"/>
    </source>
</evidence>
<dbReference type="AlphaFoldDB" id="A0A0B6Z6M9"/>
<feature type="compositionally biased region" description="Basic and acidic residues" evidence="1">
    <location>
        <begin position="278"/>
        <end position="293"/>
    </location>
</feature>
<organism evidence="2">
    <name type="scientific">Arion vulgaris</name>
    <dbReference type="NCBI Taxonomy" id="1028688"/>
    <lineage>
        <taxon>Eukaryota</taxon>
        <taxon>Metazoa</taxon>
        <taxon>Spiralia</taxon>
        <taxon>Lophotrochozoa</taxon>
        <taxon>Mollusca</taxon>
        <taxon>Gastropoda</taxon>
        <taxon>Heterobranchia</taxon>
        <taxon>Euthyneura</taxon>
        <taxon>Panpulmonata</taxon>
        <taxon>Eupulmonata</taxon>
        <taxon>Stylommatophora</taxon>
        <taxon>Helicina</taxon>
        <taxon>Arionoidea</taxon>
        <taxon>Arionidae</taxon>
        <taxon>Arion</taxon>
    </lineage>
</organism>
<feature type="compositionally biased region" description="Basic and acidic residues" evidence="1">
    <location>
        <begin position="175"/>
        <end position="199"/>
    </location>
</feature>
<protein>
    <submittedName>
        <fullName evidence="2">Uncharacterized protein</fullName>
    </submittedName>
</protein>
<feature type="non-terminal residue" evidence="2">
    <location>
        <position position="317"/>
    </location>
</feature>
<feature type="compositionally biased region" description="Acidic residues" evidence="1">
    <location>
        <begin position="298"/>
        <end position="310"/>
    </location>
</feature>
<feature type="compositionally biased region" description="Low complexity" evidence="1">
    <location>
        <begin position="151"/>
        <end position="169"/>
    </location>
</feature>
<dbReference type="EMBL" id="HACG01016696">
    <property type="protein sequence ID" value="CEK63561.1"/>
    <property type="molecule type" value="Transcribed_RNA"/>
</dbReference>
<gene>
    <name evidence="2" type="primary">ORF48697</name>
</gene>
<proteinExistence type="predicted"/>
<accession>A0A0B6Z6M9</accession>
<feature type="compositionally biased region" description="Polar residues" evidence="1">
    <location>
        <begin position="267"/>
        <end position="276"/>
    </location>
</feature>
<feature type="compositionally biased region" description="Basic and acidic residues" evidence="1">
    <location>
        <begin position="128"/>
        <end position="150"/>
    </location>
</feature>
<feature type="region of interest" description="Disordered" evidence="1">
    <location>
        <begin position="128"/>
        <end position="317"/>
    </location>
</feature>
<evidence type="ECO:0000313" key="2">
    <source>
        <dbReference type="EMBL" id="CEK63561.1"/>
    </source>
</evidence>
<feature type="region of interest" description="Disordered" evidence="1">
    <location>
        <begin position="1"/>
        <end position="77"/>
    </location>
</feature>
<sequence>LQEEVDEPDSSFVSASRTILQHVPERETSTTVSPGQGLMGATTSRNIVEANTADPSLHSPQSSENASVQESSNASFPTVLSTSKLQTYLADTRTSNTVGAEIADVAKNTIKHADVNIQDGGKVAYYDDELHKQSSRDREQTFNLKYRDQKSSSSSNESVLGSSQSSRGTSSDDDDKTKPDVVFDIFKRHQKPYDTKTDSLDEDLFPNLAITSTSTPPSLHRYGDDAVTTHITPDTSYPSKDDISKLQFSDSSSDSSQILPNRDVPSLSRQPLSSTYKALDKESPGNVDTHEDLMSESGSEEYQSDDDDDGRDGSVGQ</sequence>
<feature type="compositionally biased region" description="Polar residues" evidence="1">
    <location>
        <begin position="58"/>
        <end position="77"/>
    </location>
</feature>
<reference evidence="2" key="1">
    <citation type="submission" date="2014-12" db="EMBL/GenBank/DDBJ databases">
        <title>Insight into the proteome of Arion vulgaris.</title>
        <authorList>
            <person name="Aradska J."/>
            <person name="Bulat T."/>
            <person name="Smidak R."/>
            <person name="Sarate P."/>
            <person name="Gangsoo J."/>
            <person name="Sialana F."/>
            <person name="Bilban M."/>
            <person name="Lubec G."/>
        </authorList>
    </citation>
    <scope>NUCLEOTIDE SEQUENCE</scope>
    <source>
        <tissue evidence="2">Skin</tissue>
    </source>
</reference>
<feature type="non-terminal residue" evidence="2">
    <location>
        <position position="1"/>
    </location>
</feature>